<dbReference type="RefSeq" id="WP_015298315.1">
    <property type="nucleotide sequence ID" value="NC_019960.1"/>
</dbReference>
<gene>
    <name evidence="3" type="ordered locus">Prede_0040</name>
</gene>
<evidence type="ECO:0000313" key="4">
    <source>
        <dbReference type="Proteomes" id="UP000010862"/>
    </source>
</evidence>
<sequence length="2748" mass="303011">MKALRTITTLTALLLSLLNLMAQEVTVVVTPVQQILPPQAALYVSNPGRYFNVQITNNTQEAQKVYLGLQVEQVNPSSGLSVSTPPKRQPEHPIIVPAGSMRQISPIELKTMFNYLPASEIATTPGLFTDYQNGGFALLPEGQYQAHLTAYKWDPTLSTPVVVSNPNGGVCLFTVCYKAQAPEFLTPLSTFGDELSVARLSPLNAQFTWKQPTVNCAGMQQFRYSFRVVELMPGQQPDDAIDKNPTVYQVNGLMAPTCIIPMNVIKTKMDATRTYIARVEARQSSLAATMLDYVMIENEGRSNLKFFNISPDKKPDMAVTPPDSTDNDSALIAGTTGKGKKMTDSLYAFRNPTLLAPTFYDESSRKVFVDNDIQVNWRKAWHLGGEGTRADTVQFEYEVQLFKSQDGQEREAVFAEKPFYTKKTEQLVHTVHWDAIKDCVEPGQVIVLRVVPTSPNTPSIEFVDDSVNVKDFALSTRLSQKIEICNNDISITNFTPTSSSAADLKGKTVGIGQFQMLLDEVEQVKGKQLFKGKGHVEWKPGGVRTMICVKFDSLKINTDNIVIDGKAVTYQRPEDKVPDDEAVQKIFSDTGLDNLVGAKGVGAAKNLGEKVHIGKYYDYYAKGKAIYNNFMTGEIRDLYLPLQMPRELVNKGPIDVQIVSMTFAPGYATMNLLGLFMLPESEVLNDNILIVGSPRVCMEPDHVLPRTGAMSLLADFNIRDPKSDYEMCFKAPEDVLSPTNGCYITWGNDTLGGLSLDLDMKIPNLKKEEGGKVTDQLPTLNIRSFIRDWEDWTAQCTMETFQSEDMPGFSFQPGVLLYDHSQRSNASGMGAFPAGYDKGKAGIASDNEWQGLYMGNLSLKFPKTFQITKNSDKRLALNVNSLFIDRSGISLQLAVKDPINNGKGDNGATVGGWAFTIDSITLNVTQNTFAKFGFDGKFNVPLIDGTIRYQCDIYNQKTIDKNRSGYAYIFKVQSIENLNMDFFLAKASVDKEQTYLLVEAEDQPSGETKTRVELCAGGDIDIGGKEYLEKQLNDLSKKIHLPIEISLPGIHFVNMRVANCARWTSTYVANLQEDAAGAAEKAKGGFKLAKNKEYTFGEENNPSLYFERGAWSLASAEKKIGPFTFALDDFSAKQEGKRVGLGITGRINLCDTIVSASASVTIFAEVDVAKMNLSYDKTEFDSASIACNFGGMVTLYGKLAVSRPPDKGYSGEIQVGIKGLFTAAAKGGYFEHTSTGENDRNYTWGYFSLKVEGSIPLGTSGVFLTNLMGGFYFNCVRPMNPSNPAASLNDTPTPQHGIIGIDLGTGLSAGPSDVSIVEGKFTLTVVYDKDRNRLTTFLFTGNAKALAGMVEAKVTLHYQNDDQDQYLRINITADAMADATKMAKNATGVDLEKLNEKMGQLSDKLQAVQEKLHGSAVEIFNGAEGGLENAIGDKSGDTRGKKDNTQSQKAKQNSSFSASAGATISIEFAVIFKEKGVKPDKPYWHFYLGEPDPSKRCKYQWIDFKSKIVSVNIGADGYLCISNHGLPGEGLPEIPKIIRDFLTGGSRGAGVQSASEGEANQARSSSMDKFNKAMEGKGGAGVMLGASIWGYIDVDLGILYANMGAIAGFDVCLQHYKEAYCANINGEMGYKGWYATGQLYAYLYAKMGLHIDLGFWEKRFDIIDAGLGGVLKCGLPHPSWAEGEARCKLRMFGGLVNINKKYTFECGKVCKVFYGNALDNFELFGGCSIGYDNKKEGWDSKNKISPRLQSFTSIETQALLNAPIRVLDPTDAAALQDEKKDSATIAAQASRTFYFKFWGTGNNQAKEYAVLYQYDNPNESGGKRTVITVYNNNKSGYRFDMQLALQPNKYYKLVLTGEAKEARNGSLHDPETYDKQLKKYVNKPWTNSKEFFFCTGPDTPLPEMQPIQNITRIVFPSRDGEHLPPADVLVDAYVDDVRRPNIALTDTRFKDQCYKHGTLMWQLLDDNGRVLEEVENLYQTGNNSLNMMPSIPFKNVTAGRNYTIRLAYVTTRTEQIRTVTTERDTEVDFLEDTYSQQELAEQAKDITEQTGVKLSNADKQNIRAAVMAKKEDFRLKQGSADEFSLSKDGLEKIGDKFTGSILDGKLEKDIGRDAIRDQIKDQANIRDIKEGAFGGIGGGKGGALGGIGGGKGGAFGGIGGGKGGTLGGIGGGSLGGGRGGKGGTLGGGRGPLGGNTGGGKIGTVTSPSLSHNYGSTGNLTQGAIFSTTTSPVLSGAGGNKLDLGNKGGMNMMGKGSGMESHMKASMPKGSEMRHLIRPLVDEERGPMTPQNKNSKPGTVKVSYRDTTIVTTREIFSMRVHTVDGDWKTGNLAYSKPFVSYCLDNVWWEGSAMSRDYTDKNITIGGTKLKNVTKDENLYLWDGVRAYLHDPYAYFAYLGNVAFLGGMKIECPRLNINVTTSQSLIYTTPISKWEGMYRLFQAAKEEYEEAKNKWVKSTGPILHTSGKKKNKPYNAKEMGEYYEKCFPRPNTDNFSTVSDAYPILQRMGLYDRDARGNHPQYSLYPLHRWGEVNVQKADDAYELKYTPDPNDRIKVSHALQLMAAPYWLARDLSRTISSQADDVSTEAGKGKDFTGRANGVGDWVDIHDGVYFKSIYDPGENQIHSDENRGNWSTQLGWSAVEIPWYQFAIAWGGTEDNSDSKKKVTLHNTTPLGHSDWRVHREVSQTIWDRLNKWEFTHKQMTQSARYMKRATFTIYRVGAYNTQNFTLFPLYDIQEITIDDPMKGIVY</sequence>
<evidence type="ECO:0000256" key="1">
    <source>
        <dbReference type="SAM" id="MobiDB-lite"/>
    </source>
</evidence>
<reference evidence="4" key="1">
    <citation type="submission" date="2012-02" db="EMBL/GenBank/DDBJ databases">
        <title>Complete sequence of chromosome 1 of Prevotella dentalis DSM 3688.</title>
        <authorList>
            <person name="Lucas S."/>
            <person name="Copeland A."/>
            <person name="Lapidus A."/>
            <person name="Glavina del Rio T."/>
            <person name="Dalin E."/>
            <person name="Tice H."/>
            <person name="Bruce D."/>
            <person name="Goodwin L."/>
            <person name="Pitluck S."/>
            <person name="Peters L."/>
            <person name="Mikhailova N."/>
            <person name="Chertkov O."/>
            <person name="Kyrpides N."/>
            <person name="Mavromatis K."/>
            <person name="Ivanova N."/>
            <person name="Brettin T."/>
            <person name="Detter J.C."/>
            <person name="Han C."/>
            <person name="Larimer F."/>
            <person name="Land M."/>
            <person name="Hauser L."/>
            <person name="Markowitz V."/>
            <person name="Cheng J.-F."/>
            <person name="Hugenholtz P."/>
            <person name="Woyke T."/>
            <person name="Wu D."/>
            <person name="Gronow S."/>
            <person name="Wellnitz S."/>
            <person name="Brambilla E."/>
            <person name="Klenk H.-P."/>
            <person name="Eisen J.A."/>
        </authorList>
    </citation>
    <scope>NUCLEOTIDE SEQUENCE [LARGE SCALE GENOMIC DNA]</scope>
    <source>
        <strain evidence="4">ATCC 49559 / DSM 3688 / JCM 13448 / NCTC 12043 / ES 2772</strain>
    </source>
</reference>
<dbReference type="Proteomes" id="UP000010862">
    <property type="component" value="Chromosome 1"/>
</dbReference>
<dbReference type="EMBL" id="CP003368">
    <property type="protein sequence ID" value="AGB27442.1"/>
    <property type="molecule type" value="Genomic_DNA"/>
</dbReference>
<evidence type="ECO:0000256" key="2">
    <source>
        <dbReference type="SAM" id="SignalP"/>
    </source>
</evidence>
<feature type="region of interest" description="Disordered" evidence="1">
    <location>
        <begin position="2180"/>
        <end position="2201"/>
    </location>
</feature>
<proteinExistence type="predicted"/>
<dbReference type="PATRIC" id="fig|908937.9.peg.42"/>
<keyword evidence="4" id="KW-1185">Reference proteome</keyword>
<feature type="chain" id="PRO_5003944013" evidence="2">
    <location>
        <begin position="23"/>
        <end position="2748"/>
    </location>
</feature>
<feature type="signal peptide" evidence="2">
    <location>
        <begin position="1"/>
        <end position="22"/>
    </location>
</feature>
<dbReference type="OrthoDB" id="610610at2"/>
<feature type="compositionally biased region" description="Basic and acidic residues" evidence="1">
    <location>
        <begin position="1434"/>
        <end position="1444"/>
    </location>
</feature>
<accession>L0JA17</accession>
<feature type="compositionally biased region" description="Polar residues" evidence="1">
    <location>
        <begin position="1445"/>
        <end position="1454"/>
    </location>
</feature>
<evidence type="ECO:0000313" key="3">
    <source>
        <dbReference type="EMBL" id="AGB27442.1"/>
    </source>
</evidence>
<dbReference type="HOGENOM" id="CLU_227071_0_0_10"/>
<organism evidence="3 4">
    <name type="scientific">Prevotella dentalis (strain ATCC 49559 / DSM 3688 / JCM 13448 / NCTC 12043 / ES 2772)</name>
    <name type="common">Mitsuokella dentalis</name>
    <dbReference type="NCBI Taxonomy" id="908937"/>
    <lineage>
        <taxon>Bacteria</taxon>
        <taxon>Pseudomonadati</taxon>
        <taxon>Bacteroidota</taxon>
        <taxon>Bacteroidia</taxon>
        <taxon>Bacteroidales</taxon>
        <taxon>Prevotellaceae</taxon>
        <taxon>Prevotella</taxon>
    </lineage>
</organism>
<feature type="region of interest" description="Disordered" evidence="1">
    <location>
        <begin position="1428"/>
        <end position="1454"/>
    </location>
</feature>
<protein>
    <submittedName>
        <fullName evidence="3">Uncharacterized protein</fullName>
    </submittedName>
</protein>
<keyword evidence="2" id="KW-0732">Signal</keyword>
<dbReference type="KEGG" id="pdt:Prede_0040"/>
<name>L0JA17_PREDD</name>